<comment type="caution">
    <text evidence="9">The sequence shown here is derived from an EMBL/GenBank/DDBJ whole genome shotgun (WGS) entry which is preliminary data.</text>
</comment>
<name>A0A839H095_9LACO</name>
<comment type="pathway">
    <text evidence="1 6">Cell wall biogenesis; peptidoglycan biosynthesis.</text>
</comment>
<gene>
    <name evidence="9" type="ORF">H5S41_08560</name>
</gene>
<dbReference type="PROSITE" id="PS52029">
    <property type="entry name" value="LD_TPASE"/>
    <property type="match status" value="1"/>
</dbReference>
<sequence>MKKKLYKAKKNWVIGIIAGMALLISGGTVTYADSVQGTNVNAPEQNDVANNLAPKSMNTERSQINTTNDTPAITPQSTVQENQWNQEKAQRLDAYMTQYGQQHNMDFQKYDGSTPMPIDCEYPEFDITKLWSDREATIGYSQDGANKYDYNTVAIYNHYAGNRLSQFHDTYWFTIHNNQPVVLEDSTTNGGTVWLNNINDLSQWDDGDYVNNTKNFQAAFTQILNNAPLYNFEDHGNYAWLDEHSLNNDGQLNLKGWHATNDALNKKYHYSIILDGKTHREIARQNITNSSIERKDVKAVYDIYNAEKSGFDVTFNIANSLANATSIQLVDRYTDDPAGNGDATDYWFAPFTIEHGNYGSLDNVSIEKNQLHLAGWHASNSTANKKYHYIIIVDNTNNNRELIRVRLGNNVRRPDVAKVLPSVYHAGQSGFDTYVKLTNFNFNHQLQVIDRYTDDPSGNGNAVDYWYSSFGGQTTNQGWLDNINFSDGQHLTVSGWHANDVTNYEQEHFVILFDSTSNQQVAVVQAKAVRRPDVAKVYPRVKTAINSGFQATFDLTKSKLIAGHSYAIVSRYSTATDGNGDQGAYTDCWFRPNLLTTKAHYFDKVQMTKDGLQVVGWAVDDSSINRANAYLIILNNGKEIARQRLSLISRPDVARVYPSVYNSLNSGFDTLVKFDPQLVTGQLQVLVRFTNDPAGNGNYSDQISTSYNSNVGNFDQIDITNTTLTISGWHATDQSNKRPYQYLIALGENGQELYRWQIKDRSLTRLDVFKAVPYILNSSNSGYQLSVSIPNEIQHHTVRFIHRYTDDPNGNGNYSDIYSNSMMVNNLMRTPIDFRQSSEYAPYPNINQLKNFWINVKIGQNRVYMMDGNNVAYTMYCTAGRYVNGVSLTPTGTYYVQPERGDIFEWANHWTSWKDHGVYLFHSVVFDQPWHDHQYDLNQAKLLGVSTGSHGCIRLSVPDAYWIQHNVPAGTKVVIEN</sequence>
<dbReference type="GO" id="GO:0018104">
    <property type="term" value="P:peptidoglycan-protein cross-linking"/>
    <property type="evidence" value="ECO:0007669"/>
    <property type="project" value="TreeGrafter"/>
</dbReference>
<dbReference type="Pfam" id="PF03734">
    <property type="entry name" value="YkuD"/>
    <property type="match status" value="1"/>
</dbReference>
<dbReference type="InterPro" id="IPR038063">
    <property type="entry name" value="Transpep_catalytic_dom"/>
</dbReference>
<dbReference type="SUPFAM" id="SSF141523">
    <property type="entry name" value="L,D-transpeptidase catalytic domain-like"/>
    <property type="match status" value="1"/>
</dbReference>
<evidence type="ECO:0000256" key="7">
    <source>
        <dbReference type="SAM" id="SignalP"/>
    </source>
</evidence>
<feature type="domain" description="L,D-TPase catalytic" evidence="8">
    <location>
        <begin position="852"/>
        <end position="976"/>
    </location>
</feature>
<proteinExistence type="predicted"/>
<feature type="signal peptide" evidence="7">
    <location>
        <begin position="1"/>
        <end position="31"/>
    </location>
</feature>
<dbReference type="Gene3D" id="2.40.440.10">
    <property type="entry name" value="L,D-transpeptidase catalytic domain-like"/>
    <property type="match status" value="1"/>
</dbReference>
<reference evidence="9 10" key="1">
    <citation type="submission" date="2020-07" db="EMBL/GenBank/DDBJ databases">
        <title>Description of Limosilactobacillus balticus sp. nov., Limosilactobacillus agrestis sp. nov., Limosilactobacillus albertensis sp. nov., Limosilactobacillus rudii sp. nov., Limosilactobacillus fastidiosus sp. nov., five novel Limosilactobacillus species isolated from the vertebrate gastrointestinal tract, and proposal of 6 subspecies of Limosilactobacillus reuteri adapted to the gastrointestinal tract of specific vertebrate hosts.</title>
        <authorList>
            <person name="Li F."/>
            <person name="Cheng C."/>
            <person name="Zheng J."/>
            <person name="Quevedo R.M."/>
            <person name="Li J."/>
            <person name="Roos S."/>
            <person name="Gaenzle M.G."/>
            <person name="Walter J."/>
        </authorList>
    </citation>
    <scope>NUCLEOTIDE SEQUENCE [LARGE SCALE GENOMIC DNA]</scope>
    <source>
        <strain evidence="9 10">Lr3000</strain>
    </source>
</reference>
<dbReference type="GO" id="GO:0005576">
    <property type="term" value="C:extracellular region"/>
    <property type="evidence" value="ECO:0007669"/>
    <property type="project" value="TreeGrafter"/>
</dbReference>
<evidence type="ECO:0000256" key="6">
    <source>
        <dbReference type="PROSITE-ProRule" id="PRU01373"/>
    </source>
</evidence>
<dbReference type="EMBL" id="JACIVD010000068">
    <property type="protein sequence ID" value="MBB1124005.1"/>
    <property type="molecule type" value="Genomic_DNA"/>
</dbReference>
<dbReference type="PANTHER" id="PTHR30582">
    <property type="entry name" value="L,D-TRANSPEPTIDASE"/>
    <property type="match status" value="1"/>
</dbReference>
<dbReference type="GO" id="GO:0071972">
    <property type="term" value="F:peptidoglycan L,D-transpeptidase activity"/>
    <property type="evidence" value="ECO:0007669"/>
    <property type="project" value="TreeGrafter"/>
</dbReference>
<evidence type="ECO:0000256" key="3">
    <source>
        <dbReference type="ARBA" id="ARBA00022960"/>
    </source>
</evidence>
<dbReference type="Pfam" id="PF15983">
    <property type="entry name" value="DUF4767"/>
    <property type="match status" value="1"/>
</dbReference>
<feature type="chain" id="PRO_5038820004" evidence="7">
    <location>
        <begin position="32"/>
        <end position="977"/>
    </location>
</feature>
<dbReference type="InterPro" id="IPR005490">
    <property type="entry name" value="LD_TPept_cat_dom"/>
</dbReference>
<dbReference type="GO" id="GO:0008360">
    <property type="term" value="P:regulation of cell shape"/>
    <property type="evidence" value="ECO:0007669"/>
    <property type="project" value="UniProtKB-UniRule"/>
</dbReference>
<dbReference type="PANTHER" id="PTHR30582:SF2">
    <property type="entry name" value="L,D-TRANSPEPTIDASE YCIB-RELATED"/>
    <property type="match status" value="1"/>
</dbReference>
<dbReference type="RefSeq" id="WP_182602982.1">
    <property type="nucleotide sequence ID" value="NZ_JACIVD010000068.1"/>
</dbReference>
<evidence type="ECO:0000259" key="8">
    <source>
        <dbReference type="PROSITE" id="PS52029"/>
    </source>
</evidence>
<accession>A0A839H095</accession>
<dbReference type="GO" id="GO:0016740">
    <property type="term" value="F:transferase activity"/>
    <property type="evidence" value="ECO:0007669"/>
    <property type="project" value="UniProtKB-KW"/>
</dbReference>
<feature type="active site" description="Proton donor/acceptor" evidence="6">
    <location>
        <position position="922"/>
    </location>
</feature>
<keyword evidence="5 6" id="KW-0961">Cell wall biogenesis/degradation</keyword>
<dbReference type="CDD" id="cd16913">
    <property type="entry name" value="YkuD_like"/>
    <property type="match status" value="1"/>
</dbReference>
<keyword evidence="7" id="KW-0732">Signal</keyword>
<evidence type="ECO:0000256" key="2">
    <source>
        <dbReference type="ARBA" id="ARBA00022679"/>
    </source>
</evidence>
<dbReference type="UniPathway" id="UPA00219"/>
<protein>
    <submittedName>
        <fullName evidence="9">DUF4767 domain-containing protein</fullName>
    </submittedName>
</protein>
<dbReference type="InterPro" id="IPR050979">
    <property type="entry name" value="LD-transpeptidase"/>
</dbReference>
<evidence type="ECO:0000313" key="10">
    <source>
        <dbReference type="Proteomes" id="UP000547628"/>
    </source>
</evidence>
<evidence type="ECO:0000256" key="1">
    <source>
        <dbReference type="ARBA" id="ARBA00004752"/>
    </source>
</evidence>
<dbReference type="AlphaFoldDB" id="A0A839H095"/>
<organism evidence="9 10">
    <name type="scientific">Limosilactobacillus albertensis</name>
    <dbReference type="NCBI Taxonomy" id="2759752"/>
    <lineage>
        <taxon>Bacteria</taxon>
        <taxon>Bacillati</taxon>
        <taxon>Bacillota</taxon>
        <taxon>Bacilli</taxon>
        <taxon>Lactobacillales</taxon>
        <taxon>Lactobacillaceae</taxon>
        <taxon>Limosilactobacillus</taxon>
    </lineage>
</organism>
<keyword evidence="2" id="KW-0808">Transferase</keyword>
<dbReference type="InterPro" id="IPR031927">
    <property type="entry name" value="DUF4767"/>
</dbReference>
<feature type="active site" description="Nucleophile" evidence="6">
    <location>
        <position position="952"/>
    </location>
</feature>
<keyword evidence="4 6" id="KW-0573">Peptidoglycan synthesis</keyword>
<evidence type="ECO:0000313" key="9">
    <source>
        <dbReference type="EMBL" id="MBB1124005.1"/>
    </source>
</evidence>
<evidence type="ECO:0000256" key="5">
    <source>
        <dbReference type="ARBA" id="ARBA00023316"/>
    </source>
</evidence>
<keyword evidence="3 6" id="KW-0133">Cell shape</keyword>
<evidence type="ECO:0000256" key="4">
    <source>
        <dbReference type="ARBA" id="ARBA00022984"/>
    </source>
</evidence>
<dbReference type="Proteomes" id="UP000547628">
    <property type="component" value="Unassembled WGS sequence"/>
</dbReference>
<dbReference type="GO" id="GO:0071555">
    <property type="term" value="P:cell wall organization"/>
    <property type="evidence" value="ECO:0007669"/>
    <property type="project" value="UniProtKB-UniRule"/>
</dbReference>